<dbReference type="EMBL" id="JASKYM010000002">
    <property type="protein sequence ID" value="MDK2563457.1"/>
    <property type="molecule type" value="Genomic_DNA"/>
</dbReference>
<dbReference type="PROSITE" id="PS51482">
    <property type="entry name" value="DEGV"/>
    <property type="match status" value="1"/>
</dbReference>
<keyword evidence="3" id="KW-1185">Reference proteome</keyword>
<dbReference type="InterPro" id="IPR003797">
    <property type="entry name" value="DegV"/>
</dbReference>
<proteinExistence type="predicted"/>
<comment type="caution">
    <text evidence="2">The sequence shown here is derived from an EMBL/GenBank/DDBJ whole genome shotgun (WGS) entry which is preliminary data.</text>
</comment>
<dbReference type="Gene3D" id="3.30.1180.10">
    <property type="match status" value="1"/>
</dbReference>
<dbReference type="SUPFAM" id="SSF82549">
    <property type="entry name" value="DAK1/DegV-like"/>
    <property type="match status" value="1"/>
</dbReference>
<name>A0ABT7E984_9FIRM</name>
<organism evidence="2 3">
    <name type="scientific">Romboutsia sedimentorum</name>
    <dbReference type="NCBI Taxonomy" id="1368474"/>
    <lineage>
        <taxon>Bacteria</taxon>
        <taxon>Bacillati</taxon>
        <taxon>Bacillota</taxon>
        <taxon>Clostridia</taxon>
        <taxon>Peptostreptococcales</taxon>
        <taxon>Peptostreptococcaceae</taxon>
        <taxon>Romboutsia</taxon>
    </lineage>
</organism>
<accession>A0ABT7E984</accession>
<dbReference type="Gene3D" id="3.40.50.10170">
    <property type="match status" value="1"/>
</dbReference>
<reference evidence="2 3" key="1">
    <citation type="submission" date="2023-05" db="EMBL/GenBank/DDBJ databases">
        <title>Rombocin, a short stable natural nisin variant, displays selective antimicrobial activity against Listeria monocytogenes and employs dual mode of action to kill target bacterial strains.</title>
        <authorList>
            <person name="Wambui J."/>
            <person name="Stephan R."/>
            <person name="Kuipers O.P."/>
        </authorList>
    </citation>
    <scope>NUCLEOTIDE SEQUENCE [LARGE SCALE GENOMIC DNA]</scope>
    <source>
        <strain evidence="2 3">RC002</strain>
    </source>
</reference>
<evidence type="ECO:0000313" key="2">
    <source>
        <dbReference type="EMBL" id="MDK2563457.1"/>
    </source>
</evidence>
<protein>
    <submittedName>
        <fullName evidence="2">DegV family protein</fullName>
    </submittedName>
</protein>
<dbReference type="Pfam" id="PF02645">
    <property type="entry name" value="DegV"/>
    <property type="match status" value="1"/>
</dbReference>
<evidence type="ECO:0000313" key="3">
    <source>
        <dbReference type="Proteomes" id="UP001301012"/>
    </source>
</evidence>
<evidence type="ECO:0000256" key="1">
    <source>
        <dbReference type="ARBA" id="ARBA00023121"/>
    </source>
</evidence>
<sequence length="280" mass="31232">MDNIKIICDSLSDIPMQLIEKYDIEVVPLSIMFNEKEYIDGIDLTKVEFYKMLRENDKLPKTSQVTYMAFKNIFEKYISQNRQIIYIGGSSKTSGTYQSAVMAKNDIKQGSINTFDSLSLSIGIGCMVLIAAKLAKEGKKVEEILNHLENLRSSVSLLFTVETLDYLQKGGRISLAKATIGNMLNIKPILCLEDGLIKPIFQVRGKKQAINKIVDIIKEQYGEDLSNKQVIVGCGDIDLEALKKKLNEEFKLEEILEVNLGSCICAHTGPGVFGIACCDK</sequence>
<dbReference type="PANTHER" id="PTHR33434">
    <property type="entry name" value="DEGV DOMAIN-CONTAINING PROTEIN DR_1986-RELATED"/>
    <property type="match status" value="1"/>
</dbReference>
<dbReference type="InterPro" id="IPR043168">
    <property type="entry name" value="DegV_C"/>
</dbReference>
<dbReference type="RefSeq" id="WP_284132397.1">
    <property type="nucleotide sequence ID" value="NZ_JASKYM010000002.1"/>
</dbReference>
<keyword evidence="1" id="KW-0446">Lipid-binding</keyword>
<dbReference type="InterPro" id="IPR050270">
    <property type="entry name" value="DegV_domain_contain"/>
</dbReference>
<dbReference type="NCBIfam" id="TIGR00762">
    <property type="entry name" value="DegV"/>
    <property type="match status" value="1"/>
</dbReference>
<dbReference type="Proteomes" id="UP001301012">
    <property type="component" value="Unassembled WGS sequence"/>
</dbReference>
<dbReference type="PANTHER" id="PTHR33434:SF2">
    <property type="entry name" value="FATTY ACID-BINDING PROTEIN TM_1468"/>
    <property type="match status" value="1"/>
</dbReference>
<gene>
    <name evidence="2" type="ORF">QOZ84_07835</name>
</gene>